<dbReference type="AlphaFoldDB" id="A0A4Q1BMH0"/>
<accession>A0A4Q1BMH0</accession>
<evidence type="ECO:0000313" key="2">
    <source>
        <dbReference type="Proteomes" id="UP000289152"/>
    </source>
</evidence>
<reference evidence="1 2" key="1">
    <citation type="submission" date="2016-06" db="EMBL/GenBank/DDBJ databases">
        <title>Evolution of pathogenesis and genome organization in the Tremellales.</title>
        <authorList>
            <person name="Cuomo C."/>
            <person name="Litvintseva A."/>
            <person name="Heitman J."/>
            <person name="Chen Y."/>
            <person name="Sun S."/>
            <person name="Springer D."/>
            <person name="Dromer F."/>
            <person name="Young S."/>
            <person name="Zeng Q."/>
            <person name="Chapman S."/>
            <person name="Gujja S."/>
            <person name="Saif S."/>
            <person name="Birren B."/>
        </authorList>
    </citation>
    <scope>NUCLEOTIDE SEQUENCE [LARGE SCALE GENOMIC DNA]</scope>
    <source>
        <strain evidence="1 2">ATCC 28783</strain>
    </source>
</reference>
<keyword evidence="2" id="KW-1185">Reference proteome</keyword>
<dbReference type="VEuPathDB" id="FungiDB:TREMEDRAFT_63298"/>
<proteinExistence type="predicted"/>
<name>A0A4Q1BMH0_TREME</name>
<gene>
    <name evidence="1" type="ORF">M231_03659</name>
</gene>
<sequence length="150" mass="15997">MASVLVVLFPTLLAEDSSVPGTEEAWIQGVREAAAGTPHGPNLKFIVLPQDHHSVQPLLTKIMQNRSSGVTGTAFPPESSSEKALVEVAQKGPAQLKSFLELRVTAVIRQKLGEIVAEQADSAYPDVNLISTLHTTSGIIGRAFAVTWTN</sequence>
<dbReference type="Proteomes" id="UP000289152">
    <property type="component" value="Unassembled WGS sequence"/>
</dbReference>
<organism evidence="1 2">
    <name type="scientific">Tremella mesenterica</name>
    <name type="common">Jelly fungus</name>
    <dbReference type="NCBI Taxonomy" id="5217"/>
    <lineage>
        <taxon>Eukaryota</taxon>
        <taxon>Fungi</taxon>
        <taxon>Dikarya</taxon>
        <taxon>Basidiomycota</taxon>
        <taxon>Agaricomycotina</taxon>
        <taxon>Tremellomycetes</taxon>
        <taxon>Tremellales</taxon>
        <taxon>Tremellaceae</taxon>
        <taxon>Tremella</taxon>
    </lineage>
</organism>
<dbReference type="InParanoid" id="A0A4Q1BMH0"/>
<dbReference type="EMBL" id="SDIL01000037">
    <property type="protein sequence ID" value="RXK39035.1"/>
    <property type="molecule type" value="Genomic_DNA"/>
</dbReference>
<evidence type="ECO:0000313" key="1">
    <source>
        <dbReference type="EMBL" id="RXK39035.1"/>
    </source>
</evidence>
<protein>
    <submittedName>
        <fullName evidence="1">Uncharacterized protein</fullName>
    </submittedName>
</protein>
<comment type="caution">
    <text evidence="1">The sequence shown here is derived from an EMBL/GenBank/DDBJ whole genome shotgun (WGS) entry which is preliminary data.</text>
</comment>